<dbReference type="AlphaFoldDB" id="A0A0F9IZ00"/>
<name>A0A0F9IZ00_9ZZZZ</name>
<sequence>MPAPTFHGILKRWWANEHVGERTILKYQGAILEQTGDFRWRLSYDNDDNDIPLWDDDIVLWDVTLTYLCVHNQHRWNKKETE</sequence>
<reference evidence="1" key="1">
    <citation type="journal article" date="2015" name="Nature">
        <title>Complex archaea that bridge the gap between prokaryotes and eukaryotes.</title>
        <authorList>
            <person name="Spang A."/>
            <person name="Saw J.H."/>
            <person name="Jorgensen S.L."/>
            <person name="Zaremba-Niedzwiedzka K."/>
            <person name="Martijn J."/>
            <person name="Lind A.E."/>
            <person name="van Eijk R."/>
            <person name="Schleper C."/>
            <person name="Guy L."/>
            <person name="Ettema T.J."/>
        </authorList>
    </citation>
    <scope>NUCLEOTIDE SEQUENCE</scope>
</reference>
<dbReference type="EMBL" id="LAZR01012733">
    <property type="protein sequence ID" value="KKM25364.1"/>
    <property type="molecule type" value="Genomic_DNA"/>
</dbReference>
<gene>
    <name evidence="1" type="ORF">LCGC14_1595700</name>
</gene>
<accession>A0A0F9IZ00</accession>
<comment type="caution">
    <text evidence="1">The sequence shown here is derived from an EMBL/GenBank/DDBJ whole genome shotgun (WGS) entry which is preliminary data.</text>
</comment>
<organism evidence="1">
    <name type="scientific">marine sediment metagenome</name>
    <dbReference type="NCBI Taxonomy" id="412755"/>
    <lineage>
        <taxon>unclassified sequences</taxon>
        <taxon>metagenomes</taxon>
        <taxon>ecological metagenomes</taxon>
    </lineage>
</organism>
<proteinExistence type="predicted"/>
<evidence type="ECO:0000313" key="1">
    <source>
        <dbReference type="EMBL" id="KKM25364.1"/>
    </source>
</evidence>
<protein>
    <submittedName>
        <fullName evidence="1">Uncharacterized protein</fullName>
    </submittedName>
</protein>